<evidence type="ECO:0000313" key="2">
    <source>
        <dbReference type="EMBL" id="WAR16217.1"/>
    </source>
</evidence>
<dbReference type="EMBL" id="CP111021">
    <property type="protein sequence ID" value="WAR16217.1"/>
    <property type="molecule type" value="Genomic_DNA"/>
</dbReference>
<dbReference type="Proteomes" id="UP001164746">
    <property type="component" value="Chromosome 10"/>
</dbReference>
<organism evidence="2 3">
    <name type="scientific">Mya arenaria</name>
    <name type="common">Soft-shell clam</name>
    <dbReference type="NCBI Taxonomy" id="6604"/>
    <lineage>
        <taxon>Eukaryota</taxon>
        <taxon>Metazoa</taxon>
        <taxon>Spiralia</taxon>
        <taxon>Lophotrochozoa</taxon>
        <taxon>Mollusca</taxon>
        <taxon>Bivalvia</taxon>
        <taxon>Autobranchia</taxon>
        <taxon>Heteroconchia</taxon>
        <taxon>Euheterodonta</taxon>
        <taxon>Imparidentia</taxon>
        <taxon>Neoheterodontei</taxon>
        <taxon>Myida</taxon>
        <taxon>Myoidea</taxon>
        <taxon>Myidae</taxon>
        <taxon>Mya</taxon>
    </lineage>
</organism>
<accession>A0ABY7F3L9</accession>
<evidence type="ECO:0000256" key="1">
    <source>
        <dbReference type="SAM" id="MobiDB-lite"/>
    </source>
</evidence>
<proteinExistence type="predicted"/>
<gene>
    <name evidence="2" type="ORF">MAR_030811</name>
</gene>
<keyword evidence="3" id="KW-1185">Reference proteome</keyword>
<feature type="region of interest" description="Disordered" evidence="1">
    <location>
        <begin position="95"/>
        <end position="133"/>
    </location>
</feature>
<evidence type="ECO:0000313" key="3">
    <source>
        <dbReference type="Proteomes" id="UP001164746"/>
    </source>
</evidence>
<protein>
    <submittedName>
        <fullName evidence="2">Uncharacterized protein</fullName>
    </submittedName>
</protein>
<name>A0ABY7F3L9_MYAAR</name>
<sequence>MLLNVTKRSMGNEVSKPFETVVDTVKETSSTVVDTVKETSSTVVDTVKETSSTVVNTVNETGSTVVHKTNEIVDKCSAVVGESIKPTILTAVDSMSSSSTTYEREQKGIKPDLNMSPSYERSTEKGNSYRGGNNSSSLKRIGIALSEIKVCPENAGSVGRSLQDKYFSDWGEACYVKDYIGFSSSELHTIVEKIGDVFGDNKREIQGHLRQIQFCEDLDVKVFEFTFGEGLSSGQIQFGMIAISKSGIDLEAVSCLYQLNFTLAPISVAKETKRYFLWFEVGSSRSTWQEGTHLGVVTQKELLNFCRYKALRVFQNKNLVANINSVSTLDNV</sequence>
<reference evidence="2" key="1">
    <citation type="submission" date="2022-11" db="EMBL/GenBank/DDBJ databases">
        <title>Centuries of genome instability and evolution in soft-shell clam transmissible cancer (bioRxiv).</title>
        <authorList>
            <person name="Hart S.F.M."/>
            <person name="Yonemitsu M.A."/>
            <person name="Giersch R.M."/>
            <person name="Beal B.F."/>
            <person name="Arriagada G."/>
            <person name="Davis B.W."/>
            <person name="Ostrander E.A."/>
            <person name="Goff S.P."/>
            <person name="Metzger M.J."/>
        </authorList>
    </citation>
    <scope>NUCLEOTIDE SEQUENCE</scope>
    <source>
        <strain evidence="2">MELC-2E11</strain>
        <tissue evidence="2">Siphon/mantle</tissue>
    </source>
</reference>